<keyword evidence="1" id="KW-0472">Membrane</keyword>
<evidence type="ECO:0000313" key="2">
    <source>
        <dbReference type="EMBL" id="CEI38678.1"/>
    </source>
</evidence>
<name>A0A2L2T4B0_9HYPO</name>
<dbReference type="Proteomes" id="UP000245910">
    <property type="component" value="Chromosome IIII"/>
</dbReference>
<keyword evidence="3" id="KW-1185">Reference proteome</keyword>
<organism evidence="2 3">
    <name type="scientific">Fusarium venenatum</name>
    <dbReference type="NCBI Taxonomy" id="56646"/>
    <lineage>
        <taxon>Eukaryota</taxon>
        <taxon>Fungi</taxon>
        <taxon>Dikarya</taxon>
        <taxon>Ascomycota</taxon>
        <taxon>Pezizomycotina</taxon>
        <taxon>Sordariomycetes</taxon>
        <taxon>Hypocreomycetidae</taxon>
        <taxon>Hypocreales</taxon>
        <taxon>Nectriaceae</taxon>
        <taxon>Fusarium</taxon>
    </lineage>
</organism>
<dbReference type="EMBL" id="LN649232">
    <property type="protein sequence ID" value="CEI38678.1"/>
    <property type="molecule type" value="Genomic_DNA"/>
</dbReference>
<dbReference type="AlphaFoldDB" id="A0A2L2T4B0"/>
<evidence type="ECO:0000256" key="1">
    <source>
        <dbReference type="SAM" id="Phobius"/>
    </source>
</evidence>
<feature type="transmembrane region" description="Helical" evidence="1">
    <location>
        <begin position="107"/>
        <end position="127"/>
    </location>
</feature>
<keyword evidence="1" id="KW-1133">Transmembrane helix</keyword>
<proteinExistence type="predicted"/>
<evidence type="ECO:0000313" key="3">
    <source>
        <dbReference type="Proteomes" id="UP000245910"/>
    </source>
</evidence>
<sequence>MVGDSMRSNRCQVDHEIINQTKVPQVKLSSVRCIPSCGFDTFPNPEALKSAPRTVECRDLEALTALTRLYIDWDWLLGPRNCKGKEDLNRKDYDKKWTSMKDRGKRWAFIVDWSVFVNLISSAIMVFGT</sequence>
<keyword evidence="1" id="KW-0812">Transmembrane</keyword>
<protein>
    <submittedName>
        <fullName evidence="2">Uncharacterized protein</fullName>
    </submittedName>
</protein>
<accession>A0A2L2T4B0</accession>
<reference evidence="3" key="1">
    <citation type="submission" date="2014-10" db="EMBL/GenBank/DDBJ databases">
        <authorList>
            <person name="King R."/>
        </authorList>
    </citation>
    <scope>NUCLEOTIDE SEQUENCE [LARGE SCALE GENOMIC DNA]</scope>
    <source>
        <strain evidence="3">A3/5</strain>
    </source>
</reference>